<gene>
    <name evidence="1" type="ORF">HPB48_008359</name>
</gene>
<reference evidence="1 2" key="1">
    <citation type="journal article" date="2020" name="Cell">
        <title>Large-Scale Comparative Analyses of Tick Genomes Elucidate Their Genetic Diversity and Vector Capacities.</title>
        <authorList>
            <consortium name="Tick Genome and Microbiome Consortium (TIGMIC)"/>
            <person name="Jia N."/>
            <person name="Wang J."/>
            <person name="Shi W."/>
            <person name="Du L."/>
            <person name="Sun Y."/>
            <person name="Zhan W."/>
            <person name="Jiang J.F."/>
            <person name="Wang Q."/>
            <person name="Zhang B."/>
            <person name="Ji P."/>
            <person name="Bell-Sakyi L."/>
            <person name="Cui X.M."/>
            <person name="Yuan T.T."/>
            <person name="Jiang B.G."/>
            <person name="Yang W.F."/>
            <person name="Lam T.T."/>
            <person name="Chang Q.C."/>
            <person name="Ding S.J."/>
            <person name="Wang X.J."/>
            <person name="Zhu J.G."/>
            <person name="Ruan X.D."/>
            <person name="Zhao L."/>
            <person name="Wei J.T."/>
            <person name="Ye R.Z."/>
            <person name="Que T.C."/>
            <person name="Du C.H."/>
            <person name="Zhou Y.H."/>
            <person name="Cheng J.X."/>
            <person name="Dai P.F."/>
            <person name="Guo W.B."/>
            <person name="Han X.H."/>
            <person name="Huang E.J."/>
            <person name="Li L.F."/>
            <person name="Wei W."/>
            <person name="Gao Y.C."/>
            <person name="Liu J.Z."/>
            <person name="Shao H.Z."/>
            <person name="Wang X."/>
            <person name="Wang C.C."/>
            <person name="Yang T.C."/>
            <person name="Huo Q.B."/>
            <person name="Li W."/>
            <person name="Chen H.Y."/>
            <person name="Chen S.E."/>
            <person name="Zhou L.G."/>
            <person name="Ni X.B."/>
            <person name="Tian J.H."/>
            <person name="Sheng Y."/>
            <person name="Liu T."/>
            <person name="Pan Y.S."/>
            <person name="Xia L.Y."/>
            <person name="Li J."/>
            <person name="Zhao F."/>
            <person name="Cao W.C."/>
        </authorList>
    </citation>
    <scope>NUCLEOTIDE SEQUENCE [LARGE SCALE GENOMIC DNA]</scope>
    <source>
        <strain evidence="1">HaeL-2018</strain>
    </source>
</reference>
<proteinExistence type="predicted"/>
<organism evidence="1 2">
    <name type="scientific">Haemaphysalis longicornis</name>
    <name type="common">Bush tick</name>
    <dbReference type="NCBI Taxonomy" id="44386"/>
    <lineage>
        <taxon>Eukaryota</taxon>
        <taxon>Metazoa</taxon>
        <taxon>Ecdysozoa</taxon>
        <taxon>Arthropoda</taxon>
        <taxon>Chelicerata</taxon>
        <taxon>Arachnida</taxon>
        <taxon>Acari</taxon>
        <taxon>Parasitiformes</taxon>
        <taxon>Ixodida</taxon>
        <taxon>Ixodoidea</taxon>
        <taxon>Ixodidae</taxon>
        <taxon>Haemaphysalinae</taxon>
        <taxon>Haemaphysalis</taxon>
    </lineage>
</organism>
<accession>A0A9J6FZS7</accession>
<protein>
    <submittedName>
        <fullName evidence="1">Uncharacterized protein</fullName>
    </submittedName>
</protein>
<dbReference type="OrthoDB" id="6514843at2759"/>
<evidence type="ECO:0000313" key="1">
    <source>
        <dbReference type="EMBL" id="KAH9367921.1"/>
    </source>
</evidence>
<dbReference type="EMBL" id="JABSTR010000004">
    <property type="protein sequence ID" value="KAH9367921.1"/>
    <property type="molecule type" value="Genomic_DNA"/>
</dbReference>
<dbReference type="VEuPathDB" id="VectorBase:HLOH_054438"/>
<dbReference type="AlphaFoldDB" id="A0A9J6FZS7"/>
<keyword evidence="2" id="KW-1185">Reference proteome</keyword>
<comment type="caution">
    <text evidence="1">The sequence shown here is derived from an EMBL/GenBank/DDBJ whole genome shotgun (WGS) entry which is preliminary data.</text>
</comment>
<name>A0A9J6FZS7_HAELO</name>
<sequence length="71" mass="8092">MADHVDAVLPITPVKTSGDVERQRRLHDEIAFRLNALEGLGVAPDRYAVIIHRVPLNMLPRDIALYHQRIK</sequence>
<evidence type="ECO:0000313" key="2">
    <source>
        <dbReference type="Proteomes" id="UP000821853"/>
    </source>
</evidence>
<dbReference type="Proteomes" id="UP000821853">
    <property type="component" value="Chromosome 2"/>
</dbReference>